<keyword evidence="4 6" id="KW-1133">Transmembrane helix</keyword>
<reference evidence="7" key="1">
    <citation type="submission" date="2021-11" db="EMBL/GenBank/DDBJ databases">
        <title>Genome sequence.</title>
        <authorList>
            <person name="Sun Q."/>
        </authorList>
    </citation>
    <scope>NUCLEOTIDE SEQUENCE</scope>
    <source>
        <strain evidence="7">JC732</strain>
    </source>
</reference>
<feature type="transmembrane region" description="Helical" evidence="6">
    <location>
        <begin position="215"/>
        <end position="233"/>
    </location>
</feature>
<comment type="caution">
    <text evidence="7">The sequence shown here is derived from an EMBL/GenBank/DDBJ whole genome shotgun (WGS) entry which is preliminary data.</text>
</comment>
<gene>
    <name evidence="7" type="ORF">LOC68_13010</name>
</gene>
<name>A0A9X1MNV2_9BACT</name>
<evidence type="ECO:0000313" key="8">
    <source>
        <dbReference type="Proteomes" id="UP001139103"/>
    </source>
</evidence>
<dbReference type="PIRSF" id="PIRSF035875">
    <property type="entry name" value="RNase_BN"/>
    <property type="match status" value="1"/>
</dbReference>
<accession>A0A9X1MNV2</accession>
<evidence type="ECO:0000256" key="4">
    <source>
        <dbReference type="ARBA" id="ARBA00022989"/>
    </source>
</evidence>
<comment type="subcellular location">
    <subcellularLocation>
        <location evidence="1">Cell membrane</location>
        <topology evidence="1">Multi-pass membrane protein</topology>
    </subcellularLocation>
</comment>
<evidence type="ECO:0000256" key="6">
    <source>
        <dbReference type="SAM" id="Phobius"/>
    </source>
</evidence>
<keyword evidence="2" id="KW-1003">Cell membrane</keyword>
<dbReference type="InterPro" id="IPR017039">
    <property type="entry name" value="Virul_fac_BrkB"/>
</dbReference>
<dbReference type="GO" id="GO:0005886">
    <property type="term" value="C:plasma membrane"/>
    <property type="evidence" value="ECO:0007669"/>
    <property type="project" value="UniProtKB-SubCell"/>
</dbReference>
<feature type="transmembrane region" description="Helical" evidence="6">
    <location>
        <begin position="254"/>
        <end position="278"/>
    </location>
</feature>
<keyword evidence="3 6" id="KW-0812">Transmembrane</keyword>
<dbReference type="Proteomes" id="UP001139103">
    <property type="component" value="Unassembled WGS sequence"/>
</dbReference>
<evidence type="ECO:0000256" key="2">
    <source>
        <dbReference type="ARBA" id="ARBA00022475"/>
    </source>
</evidence>
<protein>
    <submittedName>
        <fullName evidence="7">YihY/virulence factor BrkB family protein</fullName>
    </submittedName>
</protein>
<organism evidence="7 8">
    <name type="scientific">Blastopirellula sediminis</name>
    <dbReference type="NCBI Taxonomy" id="2894196"/>
    <lineage>
        <taxon>Bacteria</taxon>
        <taxon>Pseudomonadati</taxon>
        <taxon>Planctomycetota</taxon>
        <taxon>Planctomycetia</taxon>
        <taxon>Pirellulales</taxon>
        <taxon>Pirellulaceae</taxon>
        <taxon>Blastopirellula</taxon>
    </lineage>
</organism>
<feature type="transmembrane region" description="Helical" evidence="6">
    <location>
        <begin position="27"/>
        <end position="49"/>
    </location>
</feature>
<evidence type="ECO:0000256" key="3">
    <source>
        <dbReference type="ARBA" id="ARBA00022692"/>
    </source>
</evidence>
<dbReference type="PANTHER" id="PTHR30213">
    <property type="entry name" value="INNER MEMBRANE PROTEIN YHJD"/>
    <property type="match status" value="1"/>
</dbReference>
<dbReference type="Pfam" id="PF03631">
    <property type="entry name" value="Virul_fac_BrkB"/>
    <property type="match status" value="1"/>
</dbReference>
<keyword evidence="5 6" id="KW-0472">Membrane</keyword>
<evidence type="ECO:0000313" key="7">
    <source>
        <dbReference type="EMBL" id="MCC9629317.1"/>
    </source>
</evidence>
<feature type="transmembrane region" description="Helical" evidence="6">
    <location>
        <begin position="149"/>
        <end position="170"/>
    </location>
</feature>
<dbReference type="PANTHER" id="PTHR30213:SF1">
    <property type="entry name" value="INNER MEMBRANE PROTEIN YHJD"/>
    <property type="match status" value="1"/>
</dbReference>
<evidence type="ECO:0000256" key="5">
    <source>
        <dbReference type="ARBA" id="ARBA00023136"/>
    </source>
</evidence>
<dbReference type="EMBL" id="JAJKFT010000010">
    <property type="protein sequence ID" value="MCC9629317.1"/>
    <property type="molecule type" value="Genomic_DNA"/>
</dbReference>
<keyword evidence="8" id="KW-1185">Reference proteome</keyword>
<sequence>MIHRFATRWGVRFWNAVQHSSKRDADVYAACIAFYVYMWMLLAGIVFFATARSLVRESITQQDLRVELQNWIAAESSEETAESFMGFIREGTRSDTAVISFGLMGLLLVGATAFAWLERAFSRIFDLEYPTSETWRQLLWRIVFYRLRAYVFVMVLGFIGVAALALLFAWKQFLIRNGSTLALSVFLPSQYAASLLFNWMLITLIFWQLPRTNVSFWHAVRGALLCTIMWEICRIPIDIFVVTGKMSTFGMVGFLIASMLWLYYAIWIVLFGCAYVRFLAEPYPPESETAQ</sequence>
<proteinExistence type="predicted"/>
<dbReference type="RefSeq" id="WP_230219198.1">
    <property type="nucleotide sequence ID" value="NZ_JAJKFT010000010.1"/>
</dbReference>
<feature type="transmembrane region" description="Helical" evidence="6">
    <location>
        <begin position="97"/>
        <end position="117"/>
    </location>
</feature>
<dbReference type="AlphaFoldDB" id="A0A9X1MNV2"/>
<evidence type="ECO:0000256" key="1">
    <source>
        <dbReference type="ARBA" id="ARBA00004651"/>
    </source>
</evidence>
<feature type="transmembrane region" description="Helical" evidence="6">
    <location>
        <begin position="191"/>
        <end position="209"/>
    </location>
</feature>